<dbReference type="PANTHER" id="PTHR35893:SF3">
    <property type="entry name" value="INNER MEMBRANE PROTEIN"/>
    <property type="match status" value="1"/>
</dbReference>
<dbReference type="Pfam" id="PF19029">
    <property type="entry name" value="DUF883_C"/>
    <property type="match status" value="1"/>
</dbReference>
<keyword evidence="2" id="KW-0472">Membrane</keyword>
<keyword evidence="1" id="KW-0175">Coiled coil</keyword>
<gene>
    <name evidence="4" type="ORF">MMF98_10415</name>
</gene>
<dbReference type="AlphaFoldDB" id="A0A9X1VUQ3"/>
<reference evidence="4" key="1">
    <citation type="submission" date="2022-03" db="EMBL/GenBank/DDBJ databases">
        <authorList>
            <person name="Woo C.Y."/>
        </authorList>
    </citation>
    <scope>NUCLEOTIDE SEQUENCE</scope>
    <source>
        <strain evidence="4">CYS-02</strain>
    </source>
</reference>
<dbReference type="InterPro" id="IPR010279">
    <property type="entry name" value="YqjD/ElaB"/>
</dbReference>
<keyword evidence="5" id="KW-1185">Reference proteome</keyword>
<keyword evidence="2" id="KW-1133">Transmembrane helix</keyword>
<dbReference type="PANTHER" id="PTHR35893">
    <property type="entry name" value="INNER MEMBRANE PROTEIN-RELATED"/>
    <property type="match status" value="1"/>
</dbReference>
<dbReference type="Proteomes" id="UP001139447">
    <property type="component" value="Unassembled WGS sequence"/>
</dbReference>
<dbReference type="EMBL" id="JALGBI010000001">
    <property type="protein sequence ID" value="MCJ0763618.1"/>
    <property type="molecule type" value="Genomic_DNA"/>
</dbReference>
<dbReference type="GO" id="GO:0043022">
    <property type="term" value="F:ribosome binding"/>
    <property type="evidence" value="ECO:0007669"/>
    <property type="project" value="InterPro"/>
</dbReference>
<comment type="caution">
    <text evidence="4">The sequence shown here is derived from an EMBL/GenBank/DDBJ whole genome shotgun (WGS) entry which is preliminary data.</text>
</comment>
<proteinExistence type="predicted"/>
<evidence type="ECO:0000313" key="5">
    <source>
        <dbReference type="Proteomes" id="UP001139447"/>
    </source>
</evidence>
<feature type="transmembrane region" description="Helical" evidence="2">
    <location>
        <begin position="88"/>
        <end position="106"/>
    </location>
</feature>
<evidence type="ECO:0000313" key="4">
    <source>
        <dbReference type="EMBL" id="MCJ0763618.1"/>
    </source>
</evidence>
<dbReference type="RefSeq" id="WP_243306202.1">
    <property type="nucleotide sequence ID" value="NZ_JALGBI010000001.1"/>
</dbReference>
<keyword evidence="2" id="KW-0812">Transmembrane</keyword>
<sequence length="108" mass="11576">MVARTRAKAQGELEDLVADLRDLLSNNDILAAHPEVKALRERLEHGLQSAREAAASAREAALDAAHDAAEQARRTAKAADAYAHDEPWRVAGMALALGAVLGFLIGRR</sequence>
<feature type="coiled-coil region" evidence="1">
    <location>
        <begin position="6"/>
        <end position="60"/>
    </location>
</feature>
<accession>A0A9X1VUQ3</accession>
<evidence type="ECO:0000259" key="3">
    <source>
        <dbReference type="Pfam" id="PF19029"/>
    </source>
</evidence>
<dbReference type="InterPro" id="IPR043605">
    <property type="entry name" value="DUF883_C"/>
</dbReference>
<evidence type="ECO:0000256" key="2">
    <source>
        <dbReference type="SAM" id="Phobius"/>
    </source>
</evidence>
<evidence type="ECO:0000256" key="1">
    <source>
        <dbReference type="SAM" id="Coils"/>
    </source>
</evidence>
<organism evidence="4 5">
    <name type="scientific">Variovorax terrae</name>
    <dbReference type="NCBI Taxonomy" id="2923278"/>
    <lineage>
        <taxon>Bacteria</taxon>
        <taxon>Pseudomonadati</taxon>
        <taxon>Pseudomonadota</taxon>
        <taxon>Betaproteobacteria</taxon>
        <taxon>Burkholderiales</taxon>
        <taxon>Comamonadaceae</taxon>
        <taxon>Variovorax</taxon>
    </lineage>
</organism>
<name>A0A9X1VUQ3_9BURK</name>
<feature type="domain" description="DUF883" evidence="3">
    <location>
        <begin position="79"/>
        <end position="108"/>
    </location>
</feature>
<protein>
    <submittedName>
        <fullName evidence="4">DUF883 domain-containing protein</fullName>
    </submittedName>
</protein>